<dbReference type="Proteomes" id="UP001266305">
    <property type="component" value="Unassembled WGS sequence"/>
</dbReference>
<feature type="region of interest" description="Disordered" evidence="1">
    <location>
        <begin position="1"/>
        <end position="90"/>
    </location>
</feature>
<feature type="compositionally biased region" description="Polar residues" evidence="1">
    <location>
        <begin position="39"/>
        <end position="51"/>
    </location>
</feature>
<proteinExistence type="predicted"/>
<gene>
    <name evidence="2" type="ORF">P7K49_014872</name>
</gene>
<comment type="caution">
    <text evidence="2">The sequence shown here is derived from an EMBL/GenBank/DDBJ whole genome shotgun (WGS) entry which is preliminary data.</text>
</comment>
<accession>A0ABQ9V7L8</accession>
<feature type="compositionally biased region" description="Basic and acidic residues" evidence="1">
    <location>
        <begin position="24"/>
        <end position="37"/>
    </location>
</feature>
<evidence type="ECO:0000313" key="3">
    <source>
        <dbReference type="Proteomes" id="UP001266305"/>
    </source>
</evidence>
<name>A0ABQ9V7L8_SAGOE</name>
<evidence type="ECO:0000256" key="1">
    <source>
        <dbReference type="SAM" id="MobiDB-lite"/>
    </source>
</evidence>
<keyword evidence="3" id="KW-1185">Reference proteome</keyword>
<evidence type="ECO:0000313" key="2">
    <source>
        <dbReference type="EMBL" id="KAK2105358.1"/>
    </source>
</evidence>
<dbReference type="EMBL" id="JASSZA010000007">
    <property type="protein sequence ID" value="KAK2105358.1"/>
    <property type="molecule type" value="Genomic_DNA"/>
</dbReference>
<organism evidence="2 3">
    <name type="scientific">Saguinus oedipus</name>
    <name type="common">Cotton-top tamarin</name>
    <name type="synonym">Oedipomidas oedipus</name>
    <dbReference type="NCBI Taxonomy" id="9490"/>
    <lineage>
        <taxon>Eukaryota</taxon>
        <taxon>Metazoa</taxon>
        <taxon>Chordata</taxon>
        <taxon>Craniata</taxon>
        <taxon>Vertebrata</taxon>
        <taxon>Euteleostomi</taxon>
        <taxon>Mammalia</taxon>
        <taxon>Eutheria</taxon>
        <taxon>Euarchontoglires</taxon>
        <taxon>Primates</taxon>
        <taxon>Haplorrhini</taxon>
        <taxon>Platyrrhini</taxon>
        <taxon>Cebidae</taxon>
        <taxon>Callitrichinae</taxon>
        <taxon>Saguinus</taxon>
    </lineage>
</organism>
<reference evidence="2 3" key="1">
    <citation type="submission" date="2023-05" db="EMBL/GenBank/DDBJ databases">
        <title>B98-5 Cell Line De Novo Hybrid Assembly: An Optical Mapping Approach.</title>
        <authorList>
            <person name="Kananen K."/>
            <person name="Auerbach J.A."/>
            <person name="Kautto E."/>
            <person name="Blachly J.S."/>
        </authorList>
    </citation>
    <scope>NUCLEOTIDE SEQUENCE [LARGE SCALE GENOMIC DNA]</scope>
    <source>
        <strain evidence="2">B95-8</strain>
        <tissue evidence="2">Cell line</tissue>
    </source>
</reference>
<feature type="compositionally biased region" description="Pro residues" evidence="1">
    <location>
        <begin position="52"/>
        <end position="61"/>
    </location>
</feature>
<sequence length="186" mass="20473">MLGHKDLQRNYSATCKPAAVTQDGTERHSSRGKEKTPVSRCQHTPNPTSVPQLPPDSPGPIQPACLSPDSPGAAEDWQSSVQSSTEMRRNQPGPLLFEEQCRLTTQCCFSGNKKYKPHIPLTSSHGPTNAPFHQCFAPPWYRSHFPIFSQSVAATTKQDTVVMKPIPKMHGFSATLSLCNCQSRND</sequence>
<protein>
    <submittedName>
        <fullName evidence="2">Uncharacterized protein</fullName>
    </submittedName>
</protein>